<proteinExistence type="predicted"/>
<reference evidence="2 3" key="1">
    <citation type="submission" date="2014-04" db="EMBL/GenBank/DDBJ databases">
        <authorList>
            <consortium name="DOE Joint Genome Institute"/>
            <person name="Kuo A."/>
            <person name="Kohler A."/>
            <person name="Nagy L.G."/>
            <person name="Floudas D."/>
            <person name="Copeland A."/>
            <person name="Barry K.W."/>
            <person name="Cichocki N."/>
            <person name="Veneault-Fourrey C."/>
            <person name="LaButti K."/>
            <person name="Lindquist E.A."/>
            <person name="Lipzen A."/>
            <person name="Lundell T."/>
            <person name="Morin E."/>
            <person name="Murat C."/>
            <person name="Sun H."/>
            <person name="Tunlid A."/>
            <person name="Henrissat B."/>
            <person name="Grigoriev I.V."/>
            <person name="Hibbett D.S."/>
            <person name="Martin F."/>
            <person name="Nordberg H.P."/>
            <person name="Cantor M.N."/>
            <person name="Hua S.X."/>
        </authorList>
    </citation>
    <scope>NUCLEOTIDE SEQUENCE [LARGE SCALE GENOMIC DNA]</scope>
    <source>
        <strain evidence="2 3">Foug A</strain>
    </source>
</reference>
<organism evidence="2 3">
    <name type="scientific">Scleroderma citrinum Foug A</name>
    <dbReference type="NCBI Taxonomy" id="1036808"/>
    <lineage>
        <taxon>Eukaryota</taxon>
        <taxon>Fungi</taxon>
        <taxon>Dikarya</taxon>
        <taxon>Basidiomycota</taxon>
        <taxon>Agaricomycotina</taxon>
        <taxon>Agaricomycetes</taxon>
        <taxon>Agaricomycetidae</taxon>
        <taxon>Boletales</taxon>
        <taxon>Sclerodermatineae</taxon>
        <taxon>Sclerodermataceae</taxon>
        <taxon>Scleroderma</taxon>
    </lineage>
</organism>
<name>A0A0C2YX65_9AGAM</name>
<dbReference type="Proteomes" id="UP000053989">
    <property type="component" value="Unassembled WGS sequence"/>
</dbReference>
<accession>A0A0C2YX65</accession>
<dbReference type="InParanoid" id="A0A0C2YX65"/>
<reference evidence="3" key="2">
    <citation type="submission" date="2015-01" db="EMBL/GenBank/DDBJ databases">
        <title>Evolutionary Origins and Diversification of the Mycorrhizal Mutualists.</title>
        <authorList>
            <consortium name="DOE Joint Genome Institute"/>
            <consortium name="Mycorrhizal Genomics Consortium"/>
            <person name="Kohler A."/>
            <person name="Kuo A."/>
            <person name="Nagy L.G."/>
            <person name="Floudas D."/>
            <person name="Copeland A."/>
            <person name="Barry K.W."/>
            <person name="Cichocki N."/>
            <person name="Veneault-Fourrey C."/>
            <person name="LaButti K."/>
            <person name="Lindquist E.A."/>
            <person name="Lipzen A."/>
            <person name="Lundell T."/>
            <person name="Morin E."/>
            <person name="Murat C."/>
            <person name="Riley R."/>
            <person name="Ohm R."/>
            <person name="Sun H."/>
            <person name="Tunlid A."/>
            <person name="Henrissat B."/>
            <person name="Grigoriev I.V."/>
            <person name="Hibbett D.S."/>
            <person name="Martin F."/>
        </authorList>
    </citation>
    <scope>NUCLEOTIDE SEQUENCE [LARGE SCALE GENOMIC DNA]</scope>
    <source>
        <strain evidence="3">Foug A</strain>
    </source>
</reference>
<feature type="region of interest" description="Disordered" evidence="1">
    <location>
        <begin position="54"/>
        <end position="78"/>
    </location>
</feature>
<feature type="compositionally biased region" description="Basic and acidic residues" evidence="1">
    <location>
        <begin position="69"/>
        <end position="78"/>
    </location>
</feature>
<sequence>MPKHSDMAIGEGNNTFILWAWNQGALRTSQIRMLIYVSPLQMPHLSNVRFRHFSQSPANSASSGRNSKTSREEREERARNTLRIVRVGNRRVRRYIIDDAPQLPTPPPRYARHDLVHPGLKRDGPISTGGTWSQYIQRVVEEAFPQICFGCTALGTQDLHPGEFYGGTVEETVIPAYRCEPQDSPLPNIHMSYGAPEDGQVLQTRFGDMMPLFPVNPNVHWLYHGMYLLPSAKLHHYSTPNARANFIGFDTTSPTYEDTALAIVPAFWLNPSPEVYQPKSGWRHPWYDEVRFSRVIPTLRDWHDWLEYNLRQIWKHGSAREQIAVPACMDSPGCRFEESRAEWLAQAVLVRLNLADYVQGEFYPLCPSLAWPGSVSRLDDIVQVNELHMAGRDLTGMASDVLFRDDESASMLLSD</sequence>
<dbReference type="EMBL" id="KN822160">
    <property type="protein sequence ID" value="KIM54178.1"/>
    <property type="molecule type" value="Genomic_DNA"/>
</dbReference>
<dbReference type="AlphaFoldDB" id="A0A0C2YX65"/>
<keyword evidence="3" id="KW-1185">Reference proteome</keyword>
<gene>
    <name evidence="2" type="ORF">SCLCIDRAFT_31295</name>
</gene>
<evidence type="ECO:0000313" key="3">
    <source>
        <dbReference type="Proteomes" id="UP000053989"/>
    </source>
</evidence>
<evidence type="ECO:0000313" key="2">
    <source>
        <dbReference type="EMBL" id="KIM54178.1"/>
    </source>
</evidence>
<dbReference type="HOGENOM" id="CLU_719933_0_0_1"/>
<feature type="compositionally biased region" description="Polar residues" evidence="1">
    <location>
        <begin position="54"/>
        <end position="67"/>
    </location>
</feature>
<evidence type="ECO:0000256" key="1">
    <source>
        <dbReference type="SAM" id="MobiDB-lite"/>
    </source>
</evidence>
<protein>
    <submittedName>
        <fullName evidence="2">Uncharacterized protein</fullName>
    </submittedName>
</protein>